<feature type="compositionally biased region" description="Basic and acidic residues" evidence="1">
    <location>
        <begin position="119"/>
        <end position="133"/>
    </location>
</feature>
<organism evidence="2 3">
    <name type="scientific">Plasmodium ovale</name>
    <name type="common">malaria parasite P. ovale</name>
    <dbReference type="NCBI Taxonomy" id="36330"/>
    <lineage>
        <taxon>Eukaryota</taxon>
        <taxon>Sar</taxon>
        <taxon>Alveolata</taxon>
        <taxon>Apicomplexa</taxon>
        <taxon>Aconoidasida</taxon>
        <taxon>Haemosporida</taxon>
        <taxon>Plasmodiidae</taxon>
        <taxon>Plasmodium</taxon>
        <taxon>Plasmodium (Plasmodium)</taxon>
    </lineage>
</organism>
<accession>A0A1D3TG80</accession>
<name>A0A1D3TG80_PLAOA</name>
<sequence>MIRMLYYKVRKMLICAPSINQWVVGKQHVYNVIRCFSSIQEKSKTGNINGNAERDINRIVEKAYSTFDSEGVRFESEYIDAVTRKIYDKIADEHKLGREQTNRSNRKRKNCERTMNVRSSKEGLGGEEKEDSKPGYLQANTDATVKVDGGKHEVTKGHCWNRDVSITNHQNCRRNDIVVNAVDRRITKSNVVQGLSNDIVSYTKSKEIKTLLENSKENKLTINEKKKKDHFYKIFFSSKKVKIIKSQNHPIYIHLYKLATDMKYRQKQEKILLTNKKIILEREKDHISRIYTNSIDNIKDLRSYDNFILLSNRLLKKLSFLYSFKNGIIAEVSHKYGFDDVGLPHLAFCFYNINRIHSTGITPDEEGTSTKYDYGDVEFLCNGDIGTIIRSCFLMKWQCVFNVEDLKMWKTKREPLTGKEIVGNTNKGEIMDSFHTRGYRKFDINSVYNVDFFHPFTVRASAGHILDIPYKTTNLEDLHRYAKENKILLIKYGRHSDLYIDYKKNYSEQDQAFLHLLSKAKGVFLIMDNCNNIERKYKPQHRNYIRIGGSAQIELVTADVTNKTVLHDKDIISDTPPIVTNNEDDPFDNIYYVNLKQTGEKPLGIIATHSIFMYILKANFFRHVPQSPYICMQ</sequence>
<evidence type="ECO:0000313" key="2">
    <source>
        <dbReference type="EMBL" id="SCP03923.1"/>
    </source>
</evidence>
<evidence type="ECO:0000256" key="1">
    <source>
        <dbReference type="SAM" id="MobiDB-lite"/>
    </source>
</evidence>
<dbReference type="VEuPathDB" id="PlasmoDB:PocGH01_06022300"/>
<proteinExistence type="predicted"/>
<gene>
    <name evidence="2" type="primary">PocGH01_06022300</name>
    <name evidence="2" type="ORF">POCGH01_06022300</name>
</gene>
<reference evidence="2 3" key="1">
    <citation type="submission" date="2016-06" db="EMBL/GenBank/DDBJ databases">
        <authorList>
            <consortium name="Pathogen Informatics"/>
        </authorList>
    </citation>
    <scope>NUCLEOTIDE SEQUENCE [LARGE SCALE GENOMIC DNA]</scope>
    <source>
        <strain evidence="2">PocGH01</strain>
    </source>
</reference>
<dbReference type="OrthoDB" id="270651at2759"/>
<dbReference type="AlphaFoldDB" id="A0A1D3TG80"/>
<dbReference type="EMBL" id="LT594587">
    <property type="protein sequence ID" value="SCP03923.1"/>
    <property type="molecule type" value="Genomic_DNA"/>
</dbReference>
<feature type="region of interest" description="Disordered" evidence="1">
    <location>
        <begin position="97"/>
        <end position="136"/>
    </location>
</feature>
<keyword evidence="3" id="KW-1185">Reference proteome</keyword>
<evidence type="ECO:0000313" key="3">
    <source>
        <dbReference type="Proteomes" id="UP000242942"/>
    </source>
</evidence>
<dbReference type="Proteomes" id="UP000242942">
    <property type="component" value="Chromosome 6"/>
</dbReference>
<protein>
    <submittedName>
        <fullName evidence="2">Uncharacterized protein</fullName>
    </submittedName>
</protein>